<keyword evidence="4" id="KW-1185">Reference proteome</keyword>
<dbReference type="NCBIfam" id="NF033546">
    <property type="entry name" value="transpos_IS21"/>
    <property type="match status" value="1"/>
</dbReference>
<evidence type="ECO:0000313" key="3">
    <source>
        <dbReference type="EMBL" id="TQJ14436.1"/>
    </source>
</evidence>
<feature type="region of interest" description="Disordered" evidence="1">
    <location>
        <begin position="480"/>
        <end position="522"/>
    </location>
</feature>
<dbReference type="PANTHER" id="PTHR35004:SF7">
    <property type="entry name" value="INTEGRASE PROTEIN"/>
    <property type="match status" value="1"/>
</dbReference>
<proteinExistence type="predicted"/>
<feature type="compositionally biased region" description="Basic and acidic residues" evidence="1">
    <location>
        <begin position="480"/>
        <end position="494"/>
    </location>
</feature>
<accession>A0A542EGS1</accession>
<dbReference type="Pfam" id="PF22483">
    <property type="entry name" value="Mu-transpos_C_2"/>
    <property type="match status" value="1"/>
</dbReference>
<protein>
    <submittedName>
        <fullName evidence="3">Transposase</fullName>
    </submittedName>
</protein>
<dbReference type="AlphaFoldDB" id="A0A542EGS1"/>
<feature type="domain" description="Transposase for insertion sequence element IS21-like C-terminal" evidence="2">
    <location>
        <begin position="315"/>
        <end position="387"/>
    </location>
</feature>
<feature type="compositionally biased region" description="Basic residues" evidence="1">
    <location>
        <begin position="605"/>
        <end position="614"/>
    </location>
</feature>
<reference evidence="3 4" key="1">
    <citation type="submission" date="2019-06" db="EMBL/GenBank/DDBJ databases">
        <title>Sequencing the genomes of 1000 actinobacteria strains.</title>
        <authorList>
            <person name="Klenk H.-P."/>
        </authorList>
    </citation>
    <scope>NUCLEOTIDE SEQUENCE [LARGE SCALE GENOMIC DNA]</scope>
    <source>
        <strain evidence="3 4">DSM 19828</strain>
    </source>
</reference>
<dbReference type="EMBL" id="VFMO01000001">
    <property type="protein sequence ID" value="TQJ14436.1"/>
    <property type="molecule type" value="Genomic_DNA"/>
</dbReference>
<evidence type="ECO:0000256" key="1">
    <source>
        <dbReference type="SAM" id="MobiDB-lite"/>
    </source>
</evidence>
<dbReference type="Proteomes" id="UP000320806">
    <property type="component" value="Unassembled WGS sequence"/>
</dbReference>
<organism evidence="3 4">
    <name type="scientific">Yimella lutea</name>
    <dbReference type="NCBI Taxonomy" id="587872"/>
    <lineage>
        <taxon>Bacteria</taxon>
        <taxon>Bacillati</taxon>
        <taxon>Actinomycetota</taxon>
        <taxon>Actinomycetes</taxon>
        <taxon>Micrococcales</taxon>
        <taxon>Dermacoccaceae</taxon>
        <taxon>Yimella</taxon>
    </lineage>
</organism>
<gene>
    <name evidence="3" type="ORF">FB459_1897</name>
</gene>
<name>A0A542EGS1_9MICO</name>
<evidence type="ECO:0000313" key="4">
    <source>
        <dbReference type="Proteomes" id="UP000320806"/>
    </source>
</evidence>
<dbReference type="InterPro" id="IPR054353">
    <property type="entry name" value="IstA-like_C"/>
</dbReference>
<evidence type="ECO:0000259" key="2">
    <source>
        <dbReference type="Pfam" id="PF22483"/>
    </source>
</evidence>
<feature type="compositionally biased region" description="Basic and acidic residues" evidence="1">
    <location>
        <begin position="550"/>
        <end position="584"/>
    </location>
</feature>
<comment type="caution">
    <text evidence="3">The sequence shown here is derived from an EMBL/GenBank/DDBJ whole genome shotgun (WGS) entry which is preliminary data.</text>
</comment>
<feature type="region of interest" description="Disordered" evidence="1">
    <location>
        <begin position="547"/>
        <end position="614"/>
    </location>
</feature>
<sequence length="614" mass="69010">MPAVNQVELYAAIRRDARAGISNRALQRQHGVGYRTVVAALESAWPKERKPPPKRGSRLDQYRGVINDWLRADLDAPRKQRHTAKRIFDRLQDEHHTTDVSYWMVREYVATRRREIRIEAGREPANTYIPQEHLPGREAEVDFGEVAIRLRGELVTCTLFSLRLSYSGKAAHRISASAGQEAFFEGHTHAFRALGGVPTGKIRYDNLKAAVASVIGFSRQRVEADRWTAFRSHYGIEAFYCQPGIQGAHEKGGVEGQIGWFRRNHLVPIPEVDSVAELNAMVDVWDEADDGRRIGSRARTVGEHFATEQPLLAPLPNESFETGRWFTPRVDRYAQITVRMNKYSVPARMVGRQARVLLNASDMVVFDGKTEIARHERLMTKGSTRVDLDHYLEVLLRKPGALPGATALEQARASGRFTPVHDAWWAAACKAHGDADGTRALIEVLMLHRHLPHEHVVAGLATALRAGALTADAVALEARKHNETEDGGADDKTGHRPTHLGGDRARGEGETPAVRSLTERRLRAHIRPTLGRCRAWTSTTSCWPAAVTRRTKEPHRDHQAPRDDRGSSRRRDRPGVPDAEDAHHPQLLHRLRRPGRARANVLPRIPRRTTARRV</sequence>
<dbReference type="PANTHER" id="PTHR35004">
    <property type="entry name" value="TRANSPOSASE RV3428C-RELATED"/>
    <property type="match status" value="1"/>
</dbReference>
<feature type="compositionally biased region" description="Basic residues" evidence="1">
    <location>
        <begin position="586"/>
        <end position="596"/>
    </location>
</feature>